<dbReference type="AlphaFoldDB" id="A0A3B1CL33"/>
<sequence>MRHTTFFTAALLVGALVFSPAAMAFSDEESKEMFTKLVHSYYESDAQTFYKICSRFERPLFEKLKDVRVWMDDRLAEKMTFLKVQGVIVMGKAKIVSERLGRIMFRFDGTRENPSRIIVVTAWVNRVIEFDDSVPPERRKVDQEAILKIYATLVDEKLVTFKSDEIDFGYRFSAKGEKPTSPNFQ</sequence>
<dbReference type="EMBL" id="UOGE01000106">
    <property type="protein sequence ID" value="VAX25433.1"/>
    <property type="molecule type" value="Genomic_DNA"/>
</dbReference>
<name>A0A3B1CL33_9ZZZZ</name>
<evidence type="ECO:0000313" key="1">
    <source>
        <dbReference type="EMBL" id="VAX25433.1"/>
    </source>
</evidence>
<gene>
    <name evidence="1" type="ORF">MNBD_NITROSPINAE02-1157</name>
</gene>
<protein>
    <submittedName>
        <fullName evidence="1">Uncharacterized protein</fullName>
    </submittedName>
</protein>
<proteinExistence type="predicted"/>
<reference evidence="1" key="1">
    <citation type="submission" date="2018-06" db="EMBL/GenBank/DDBJ databases">
        <authorList>
            <person name="Zhirakovskaya E."/>
        </authorList>
    </citation>
    <scope>NUCLEOTIDE SEQUENCE</scope>
</reference>
<organism evidence="1">
    <name type="scientific">hydrothermal vent metagenome</name>
    <dbReference type="NCBI Taxonomy" id="652676"/>
    <lineage>
        <taxon>unclassified sequences</taxon>
        <taxon>metagenomes</taxon>
        <taxon>ecological metagenomes</taxon>
    </lineage>
</organism>
<accession>A0A3B1CL33</accession>